<feature type="transmembrane region" description="Helical" evidence="1">
    <location>
        <begin position="213"/>
        <end position="240"/>
    </location>
</feature>
<reference evidence="2 5" key="3">
    <citation type="submission" date="2020-07" db="EMBL/GenBank/DDBJ databases">
        <title>Sequencing the genomes of 1000 actinobacteria strains.</title>
        <authorList>
            <person name="Klenk H.-P."/>
        </authorList>
    </citation>
    <scope>NUCLEOTIDE SEQUENCE [LARGE SCALE GENOMIC DNA]</scope>
    <source>
        <strain evidence="2 5">DSM 45278</strain>
    </source>
</reference>
<evidence type="ECO:0000313" key="3">
    <source>
        <dbReference type="EMBL" id="OOC53761.1"/>
    </source>
</evidence>
<dbReference type="Proteomes" id="UP000189004">
    <property type="component" value="Unassembled WGS sequence"/>
</dbReference>
<keyword evidence="1" id="KW-1133">Transmembrane helix</keyword>
<reference evidence="4" key="1">
    <citation type="submission" date="2016-08" db="EMBL/GenBank/DDBJ databases">
        <authorList>
            <person name="Tokovenko B."/>
            <person name="Kalinowski J."/>
        </authorList>
    </citation>
    <scope>NUCLEOTIDE SEQUENCE [LARGE SCALE GENOMIC DNA]</scope>
    <source>
        <strain evidence="4">UTMC102</strain>
    </source>
</reference>
<keyword evidence="4" id="KW-1185">Reference proteome</keyword>
<comment type="caution">
    <text evidence="3">The sequence shown here is derived from an EMBL/GenBank/DDBJ whole genome shotgun (WGS) entry which is preliminary data.</text>
</comment>
<dbReference type="EMBL" id="MCOK01000001">
    <property type="protein sequence ID" value="OOC53761.1"/>
    <property type="molecule type" value="Genomic_DNA"/>
</dbReference>
<proteinExistence type="predicted"/>
<keyword evidence="1" id="KW-0812">Transmembrane</keyword>
<evidence type="ECO:0000313" key="5">
    <source>
        <dbReference type="Proteomes" id="UP000584931"/>
    </source>
</evidence>
<organism evidence="3 4">
    <name type="scientific">Nocardiopsis sinuspersici</name>
    <dbReference type="NCBI Taxonomy" id="501010"/>
    <lineage>
        <taxon>Bacteria</taxon>
        <taxon>Bacillati</taxon>
        <taxon>Actinomycetota</taxon>
        <taxon>Actinomycetes</taxon>
        <taxon>Streptosporangiales</taxon>
        <taxon>Nocardiopsidaceae</taxon>
        <taxon>Nocardiopsis</taxon>
    </lineage>
</organism>
<sequence>MYFHPPTFDPGPAATLIGLGLLLAYVVLPPLMLVFHRRLRKEVAAGRREGIVRSYRAALWLSLAEILVVALFVGSAASVGAADIGLSPPAVQWADGVFGNGAILFPWLLLAVFAAINVSNGRKAADPVHRAALARSLGPAQAALMPADGRENRWGALGLAVSMTTQVLVFYVVFYPLFMVFFGDPLPVVVALALLETWAWLGRGFGTMLIMGYFSAMVLATYAWAVPGCLLVPLVFWGVFAGANAMAGRGWYGHTEESYTPPLEVTVLDADGDPVQRPGR</sequence>
<evidence type="ECO:0000313" key="2">
    <source>
        <dbReference type="EMBL" id="NYH55041.1"/>
    </source>
</evidence>
<gene>
    <name evidence="2" type="ORF">HNR06_004630</name>
    <name evidence="3" type="ORF">NOSIN_08070</name>
</gene>
<feature type="transmembrane region" description="Helical" evidence="1">
    <location>
        <begin position="97"/>
        <end position="116"/>
    </location>
</feature>
<dbReference type="STRING" id="501010.NOSIN_08070"/>
<dbReference type="OrthoDB" id="3429671at2"/>
<evidence type="ECO:0000256" key="1">
    <source>
        <dbReference type="SAM" id="Phobius"/>
    </source>
</evidence>
<keyword evidence="1" id="KW-0472">Membrane</keyword>
<dbReference type="AlphaFoldDB" id="A0A1V3BYZ3"/>
<feature type="transmembrane region" description="Helical" evidence="1">
    <location>
        <begin position="57"/>
        <end position="77"/>
    </location>
</feature>
<name>A0A1V3BYZ3_9ACTN</name>
<reference evidence="3" key="2">
    <citation type="submission" date="2016-08" db="EMBL/GenBank/DDBJ databases">
        <authorList>
            <person name="Seilhamer J.J."/>
        </authorList>
    </citation>
    <scope>NUCLEOTIDE SEQUENCE [LARGE SCALE GENOMIC DNA]</scope>
    <source>
        <strain evidence="3">UTMC102</strain>
    </source>
</reference>
<feature type="transmembrane region" description="Helical" evidence="1">
    <location>
        <begin position="12"/>
        <end position="36"/>
    </location>
</feature>
<dbReference type="Proteomes" id="UP000584931">
    <property type="component" value="Unassembled WGS sequence"/>
</dbReference>
<accession>A0A7Y9XFV3</accession>
<dbReference type="EMBL" id="JACCHL010000001">
    <property type="protein sequence ID" value="NYH55041.1"/>
    <property type="molecule type" value="Genomic_DNA"/>
</dbReference>
<evidence type="ECO:0000313" key="4">
    <source>
        <dbReference type="Proteomes" id="UP000189004"/>
    </source>
</evidence>
<accession>A0A1V3BYZ3</accession>
<dbReference type="RefSeq" id="WP_077690149.1">
    <property type="nucleotide sequence ID" value="NZ_JACCHL010000001.1"/>
</dbReference>
<protein>
    <submittedName>
        <fullName evidence="3">Uncharacterized protein</fullName>
    </submittedName>
</protein>